<gene>
    <name evidence="7" type="ORF">BECKSD772D_GA0070982_103722</name>
    <name evidence="6" type="ORF">BECKSD772E_GA0070983_10815</name>
    <name evidence="5" type="ORF">BECKSD772F_GA0070984_10835</name>
</gene>
<dbReference type="PROSITE" id="PS00662">
    <property type="entry name" value="T2SP_E"/>
    <property type="match status" value="1"/>
</dbReference>
<dbReference type="InterPro" id="IPR001482">
    <property type="entry name" value="T2SS/T4SS_dom"/>
</dbReference>
<dbReference type="Gene3D" id="3.40.50.300">
    <property type="entry name" value="P-loop containing nucleotide triphosphate hydrolases"/>
    <property type="match status" value="1"/>
</dbReference>
<dbReference type="SMART" id="SM00382">
    <property type="entry name" value="AAA"/>
    <property type="match status" value="1"/>
</dbReference>
<dbReference type="EMBL" id="CAADFU010000081">
    <property type="protein sequence ID" value="VFK46825.1"/>
    <property type="molecule type" value="Genomic_DNA"/>
</dbReference>
<dbReference type="InterPro" id="IPR037257">
    <property type="entry name" value="T2SS_E_N_sf"/>
</dbReference>
<dbReference type="GO" id="GO:0005524">
    <property type="term" value="F:ATP binding"/>
    <property type="evidence" value="ECO:0007669"/>
    <property type="project" value="UniProtKB-KW"/>
</dbReference>
<dbReference type="Pfam" id="PF05157">
    <property type="entry name" value="MshEN"/>
    <property type="match status" value="1"/>
</dbReference>
<dbReference type="SUPFAM" id="SSF52540">
    <property type="entry name" value="P-loop containing nucleoside triphosphate hydrolases"/>
    <property type="match status" value="1"/>
</dbReference>
<proteinExistence type="inferred from homology"/>
<dbReference type="EMBL" id="CAADHB010000037">
    <property type="protein sequence ID" value="VFK79148.1"/>
    <property type="molecule type" value="Genomic_DNA"/>
</dbReference>
<comment type="similarity">
    <text evidence="1">Belongs to the GSP E family.</text>
</comment>
<dbReference type="InterPro" id="IPR003593">
    <property type="entry name" value="AAA+_ATPase"/>
</dbReference>
<evidence type="ECO:0000259" key="4">
    <source>
        <dbReference type="PROSITE" id="PS00662"/>
    </source>
</evidence>
<dbReference type="GO" id="GO:0016887">
    <property type="term" value="F:ATP hydrolysis activity"/>
    <property type="evidence" value="ECO:0007669"/>
    <property type="project" value="TreeGrafter"/>
</dbReference>
<organism evidence="6">
    <name type="scientific">Candidatus Kentrum sp. SD</name>
    <dbReference type="NCBI Taxonomy" id="2126332"/>
    <lineage>
        <taxon>Bacteria</taxon>
        <taxon>Pseudomonadati</taxon>
        <taxon>Pseudomonadota</taxon>
        <taxon>Gammaproteobacteria</taxon>
        <taxon>Candidatus Kentrum</taxon>
    </lineage>
</organism>
<accession>A0A450YZ55</accession>
<dbReference type="SUPFAM" id="SSF160246">
    <property type="entry name" value="EspE N-terminal domain-like"/>
    <property type="match status" value="1"/>
</dbReference>
<keyword evidence="2" id="KW-0547">Nucleotide-binding</keyword>
<dbReference type="InterPro" id="IPR027417">
    <property type="entry name" value="P-loop_NTPase"/>
</dbReference>
<dbReference type="EMBL" id="CAADFR010000083">
    <property type="protein sequence ID" value="VFK41067.1"/>
    <property type="molecule type" value="Genomic_DNA"/>
</dbReference>
<reference evidence="6" key="1">
    <citation type="submission" date="2019-02" db="EMBL/GenBank/DDBJ databases">
        <authorList>
            <person name="Gruber-Vodicka R. H."/>
            <person name="Seah K. B. B."/>
        </authorList>
    </citation>
    <scope>NUCLEOTIDE SEQUENCE</scope>
    <source>
        <strain evidence="7">BECK_S127</strain>
        <strain evidence="6">BECK_S1320</strain>
        <strain evidence="5">BECK_S1321</strain>
    </source>
</reference>
<dbReference type="InterPro" id="IPR007831">
    <property type="entry name" value="T2SS_GspE_N"/>
</dbReference>
<evidence type="ECO:0000256" key="3">
    <source>
        <dbReference type="ARBA" id="ARBA00022840"/>
    </source>
</evidence>
<evidence type="ECO:0000313" key="5">
    <source>
        <dbReference type="EMBL" id="VFK41067.1"/>
    </source>
</evidence>
<dbReference type="Gene3D" id="3.30.450.90">
    <property type="match status" value="1"/>
</dbReference>
<sequence>MQFHSLSATRDSRQPKRIGEILVAKGVISEDQLRIALIEQENNKDRLGNIIARLGFATESVIRDVLGDALGYESVDLSRLVIDEQVVKRIPKDVARRHRILTVTLNEARNTVTVAMADPSNVIALDQVKALLGGRITIRRLLVGEAELSKAIERFHGYELSLDGILREIETGELDYRSLDATSDEYSQPIVRLVDALLSDAVKRGASDVHFEPESEFLRIRYRIDGVLRQIRSLHRNYWSSIAVRLKVIAGMNIAEARAPQDGRFSLSVSGRPVDFRASSFPTTHGENIVLRILDRQKGLLPLENLGFGLESLDTLRLMTARPQGILLFTGPTGSGKTTTLYSILNRLNTESINIMTLEDPVEYPMDMIRQSSVNEAVKLDFANGIRSILRQDPDVILIGEIRDSDTAEMAFRAAMTGHQVLSTLHANSAIGALPRLIDIGVTPAIMAGNIIGIVGQRLVRKLCVHCKKVFEPTDEECLLLGVAENSSIPPIYRAVGCRHCDGYGYKGRLALIELLRFEPEIDELVANGATVREIGRAAVARGFTSLADDGIRKVLKGVTSLTEISRVLDLTTQVDYR</sequence>
<dbReference type="Pfam" id="PF00437">
    <property type="entry name" value="T2SSE"/>
    <property type="match status" value="1"/>
</dbReference>
<dbReference type="AlphaFoldDB" id="A0A450YZ55"/>
<evidence type="ECO:0000313" key="6">
    <source>
        <dbReference type="EMBL" id="VFK46825.1"/>
    </source>
</evidence>
<dbReference type="PANTHER" id="PTHR30258:SF2">
    <property type="entry name" value="COMG OPERON PROTEIN 1"/>
    <property type="match status" value="1"/>
</dbReference>
<dbReference type="PANTHER" id="PTHR30258">
    <property type="entry name" value="TYPE II SECRETION SYSTEM PROTEIN GSPE-RELATED"/>
    <property type="match status" value="1"/>
</dbReference>
<evidence type="ECO:0000256" key="2">
    <source>
        <dbReference type="ARBA" id="ARBA00022741"/>
    </source>
</evidence>
<evidence type="ECO:0000256" key="1">
    <source>
        <dbReference type="ARBA" id="ARBA00006611"/>
    </source>
</evidence>
<dbReference type="Gene3D" id="3.30.300.160">
    <property type="entry name" value="Type II secretion system, protein E, N-terminal domain"/>
    <property type="match status" value="1"/>
</dbReference>
<dbReference type="GO" id="GO:0005886">
    <property type="term" value="C:plasma membrane"/>
    <property type="evidence" value="ECO:0007669"/>
    <property type="project" value="TreeGrafter"/>
</dbReference>
<protein>
    <submittedName>
        <fullName evidence="6">Type IV pilus assembly protein PilB</fullName>
    </submittedName>
</protein>
<evidence type="ECO:0000313" key="7">
    <source>
        <dbReference type="EMBL" id="VFK79148.1"/>
    </source>
</evidence>
<keyword evidence="3" id="KW-0067">ATP-binding</keyword>
<name>A0A450YZ55_9GAMM</name>
<feature type="domain" description="Bacterial type II secretion system protein E" evidence="4">
    <location>
        <begin position="390"/>
        <end position="404"/>
    </location>
</feature>
<dbReference type="CDD" id="cd01129">
    <property type="entry name" value="PulE-GspE-like"/>
    <property type="match status" value="1"/>
</dbReference>